<dbReference type="KEGG" id="fiy:BN1229_v1_3837"/>
<evidence type="ECO:0008006" key="4">
    <source>
        <dbReference type="Google" id="ProtNLM"/>
    </source>
</evidence>
<gene>
    <name evidence="2" type="ORF">YBN1229_v1_3837</name>
</gene>
<name>A0A0D6JKB3_9HYPH</name>
<evidence type="ECO:0000313" key="2">
    <source>
        <dbReference type="EMBL" id="CPR22404.1"/>
    </source>
</evidence>
<organism evidence="2 3">
    <name type="scientific">Candidatus Filomicrobium marinum</name>
    <dbReference type="NCBI Taxonomy" id="1608628"/>
    <lineage>
        <taxon>Bacteria</taxon>
        <taxon>Pseudomonadati</taxon>
        <taxon>Pseudomonadota</taxon>
        <taxon>Alphaproteobacteria</taxon>
        <taxon>Hyphomicrobiales</taxon>
        <taxon>Hyphomicrobiaceae</taxon>
        <taxon>Filomicrobium</taxon>
    </lineage>
</organism>
<proteinExistence type="predicted"/>
<protein>
    <recommendedName>
        <fullName evidence="4">Phasin domain-containing protein</fullName>
    </recommendedName>
</protein>
<dbReference type="OrthoDB" id="7933481at2"/>
<dbReference type="Proteomes" id="UP000033187">
    <property type="component" value="Chromosome 1"/>
</dbReference>
<feature type="compositionally biased region" description="Basic residues" evidence="1">
    <location>
        <begin position="132"/>
        <end position="142"/>
    </location>
</feature>
<dbReference type="RefSeq" id="WP_139165311.1">
    <property type="nucleotide sequence ID" value="NZ_LN829118.1"/>
</dbReference>
<dbReference type="AlphaFoldDB" id="A0A0D6JKB3"/>
<sequence>MKSLHNISDLGFGSWQAMCEAYFASPVAQSDETQRKFKGLGQCQLELWGLTSRRMQACLGMPSKLARCRTPMDILNVQAQFWEAAFSQGAESTRRIAQVLDVTANAPTHATPVVEKVSDEPERDLISLPVGKKSRRSTRVHVKSTGEQRRVA</sequence>
<dbReference type="EMBL" id="LN829119">
    <property type="protein sequence ID" value="CPR22404.1"/>
    <property type="molecule type" value="Genomic_DNA"/>
</dbReference>
<dbReference type="KEGG" id="fil:BN1229_v1_3847"/>
<keyword evidence="3" id="KW-1185">Reference proteome</keyword>
<evidence type="ECO:0000256" key="1">
    <source>
        <dbReference type="SAM" id="MobiDB-lite"/>
    </source>
</evidence>
<evidence type="ECO:0000313" key="3">
    <source>
        <dbReference type="Proteomes" id="UP000033187"/>
    </source>
</evidence>
<feature type="region of interest" description="Disordered" evidence="1">
    <location>
        <begin position="129"/>
        <end position="152"/>
    </location>
</feature>
<accession>A0A0D6JKB3</accession>
<reference evidence="3" key="1">
    <citation type="submission" date="2015-02" db="EMBL/GenBank/DDBJ databases">
        <authorList>
            <person name="Chooi Y.-H."/>
        </authorList>
    </citation>
    <scope>NUCLEOTIDE SEQUENCE [LARGE SCALE GENOMIC DNA]</scope>
    <source>
        <strain evidence="3">strain Y</strain>
    </source>
</reference>